<evidence type="ECO:0000259" key="5">
    <source>
        <dbReference type="Pfam" id="PF00389"/>
    </source>
</evidence>
<accession>A0ABS9W1H8</accession>
<protein>
    <submittedName>
        <fullName evidence="7">D-glycerate dehydrogenase</fullName>
    </submittedName>
</protein>
<dbReference type="InterPro" id="IPR029752">
    <property type="entry name" value="D-isomer_DH_CS1"/>
</dbReference>
<dbReference type="CDD" id="cd05301">
    <property type="entry name" value="GDH"/>
    <property type="match status" value="1"/>
</dbReference>
<dbReference type="Gene3D" id="3.40.50.720">
    <property type="entry name" value="NAD(P)-binding Rossmann-like Domain"/>
    <property type="match status" value="2"/>
</dbReference>
<dbReference type="Proteomes" id="UP001201985">
    <property type="component" value="Unassembled WGS sequence"/>
</dbReference>
<feature type="domain" description="D-isomer specific 2-hydroxyacid dehydrogenase NAD-binding" evidence="6">
    <location>
        <begin position="114"/>
        <end position="289"/>
    </location>
</feature>
<dbReference type="EMBL" id="JALBUU010000004">
    <property type="protein sequence ID" value="MCI0753041.1"/>
    <property type="molecule type" value="Genomic_DNA"/>
</dbReference>
<evidence type="ECO:0000256" key="4">
    <source>
        <dbReference type="RuleBase" id="RU003719"/>
    </source>
</evidence>
<reference evidence="7 8" key="1">
    <citation type="submission" date="2022-03" db="EMBL/GenBank/DDBJ databases">
        <title>Complete genome analysis of Roseomonas KG 17.1 : a prolific producer of plant growth promoters.</title>
        <authorList>
            <person name="Saadouli I."/>
            <person name="Najjari A."/>
            <person name="Mosbah A."/>
            <person name="Ouzari H.I."/>
        </authorList>
    </citation>
    <scope>NUCLEOTIDE SEQUENCE [LARGE SCALE GENOMIC DNA]</scope>
    <source>
        <strain evidence="7 8">KG17-1</strain>
    </source>
</reference>
<evidence type="ECO:0000256" key="2">
    <source>
        <dbReference type="ARBA" id="ARBA00023002"/>
    </source>
</evidence>
<dbReference type="InterPro" id="IPR050223">
    <property type="entry name" value="D-isomer_2-hydroxyacid_DH"/>
</dbReference>
<dbReference type="InterPro" id="IPR006139">
    <property type="entry name" value="D-isomer_2_OHA_DH_cat_dom"/>
</dbReference>
<feature type="domain" description="D-isomer specific 2-hydroxyacid dehydrogenase catalytic" evidence="5">
    <location>
        <begin position="8"/>
        <end position="320"/>
    </location>
</feature>
<comment type="similarity">
    <text evidence="1 4">Belongs to the D-isomer specific 2-hydroxyacid dehydrogenase family.</text>
</comment>
<keyword evidence="3" id="KW-0520">NAD</keyword>
<keyword evidence="2 4" id="KW-0560">Oxidoreductase</keyword>
<proteinExistence type="inferred from homology"/>
<evidence type="ECO:0000259" key="6">
    <source>
        <dbReference type="Pfam" id="PF02826"/>
    </source>
</evidence>
<dbReference type="Pfam" id="PF02826">
    <property type="entry name" value="2-Hacid_dh_C"/>
    <property type="match status" value="1"/>
</dbReference>
<comment type="caution">
    <text evidence="7">The sequence shown here is derived from an EMBL/GenBank/DDBJ whole genome shotgun (WGS) entry which is preliminary data.</text>
</comment>
<keyword evidence="8" id="KW-1185">Reference proteome</keyword>
<evidence type="ECO:0000256" key="1">
    <source>
        <dbReference type="ARBA" id="ARBA00005854"/>
    </source>
</evidence>
<dbReference type="SUPFAM" id="SSF52283">
    <property type="entry name" value="Formate/glycerate dehydrogenase catalytic domain-like"/>
    <property type="match status" value="1"/>
</dbReference>
<organism evidence="7 8">
    <name type="scientific">Teichococcus vastitatis</name>
    <dbReference type="NCBI Taxonomy" id="2307076"/>
    <lineage>
        <taxon>Bacteria</taxon>
        <taxon>Pseudomonadati</taxon>
        <taxon>Pseudomonadota</taxon>
        <taxon>Alphaproteobacteria</taxon>
        <taxon>Acetobacterales</taxon>
        <taxon>Roseomonadaceae</taxon>
        <taxon>Roseomonas</taxon>
    </lineage>
</organism>
<dbReference type="PANTHER" id="PTHR10996">
    <property type="entry name" value="2-HYDROXYACID DEHYDROGENASE-RELATED"/>
    <property type="match status" value="1"/>
</dbReference>
<name>A0ABS9W1H8_9PROT</name>
<dbReference type="InterPro" id="IPR029753">
    <property type="entry name" value="D-isomer_DH_CS"/>
</dbReference>
<dbReference type="PROSITE" id="PS00065">
    <property type="entry name" value="D_2_HYDROXYACID_DH_1"/>
    <property type="match status" value="1"/>
</dbReference>
<dbReference type="RefSeq" id="WP_241792579.1">
    <property type="nucleotide sequence ID" value="NZ_JALBUU010000004.1"/>
</dbReference>
<dbReference type="Pfam" id="PF00389">
    <property type="entry name" value="2-Hacid_dh"/>
    <property type="match status" value="1"/>
</dbReference>
<dbReference type="InterPro" id="IPR006140">
    <property type="entry name" value="D-isomer_DH_NAD-bd"/>
</dbReference>
<dbReference type="PANTHER" id="PTHR10996:SF178">
    <property type="entry name" value="2-HYDROXYACID DEHYDROGENASE YGL185C-RELATED"/>
    <property type="match status" value="1"/>
</dbReference>
<evidence type="ECO:0000256" key="3">
    <source>
        <dbReference type="ARBA" id="ARBA00023027"/>
    </source>
</evidence>
<evidence type="ECO:0000313" key="8">
    <source>
        <dbReference type="Proteomes" id="UP001201985"/>
    </source>
</evidence>
<gene>
    <name evidence="7" type="ORF">MON41_04600</name>
</gene>
<dbReference type="InterPro" id="IPR036291">
    <property type="entry name" value="NAD(P)-bd_dom_sf"/>
</dbReference>
<sequence length="320" mass="34499">MNASPPRILVARRLTPAATERARRDFDAQIVEHDLDTAEVMDALRQRPVEAILIGPKVRLDAAAVAALPDGLKLIANSSVGYDHMDAEAARARGLIVTNTPDVLTDCTADLAFLLLLGACRRAHEYEAIMRKGWRQGFGMPDMLGVRPSGKTLGIVGMGRIGRAMAERARGFGMRILYHNRSRLPADLEQGAEYFADLHSMLPHCQILSLHLPGGQAGTLMDAAAFAALPKGAVFVNTARGSLVDEDALIEALTHGQLFAAGLDVFRKEPDYDMRFAALPNVFMAPHMASATRETRDAMAMRALDNIAAVAAGRGPIDPV</sequence>
<dbReference type="SUPFAM" id="SSF51735">
    <property type="entry name" value="NAD(P)-binding Rossmann-fold domains"/>
    <property type="match status" value="1"/>
</dbReference>
<dbReference type="PROSITE" id="PS00671">
    <property type="entry name" value="D_2_HYDROXYACID_DH_3"/>
    <property type="match status" value="1"/>
</dbReference>
<evidence type="ECO:0000313" key="7">
    <source>
        <dbReference type="EMBL" id="MCI0753041.1"/>
    </source>
</evidence>